<evidence type="ECO:0000259" key="1">
    <source>
        <dbReference type="Pfam" id="PF03235"/>
    </source>
</evidence>
<dbReference type="RefSeq" id="WP_191276189.1">
    <property type="nucleotide sequence ID" value="NZ_BNDS01000025.1"/>
</dbReference>
<feature type="domain" description="GmrSD restriction endonucleases N-terminal" evidence="1">
    <location>
        <begin position="20"/>
        <end position="160"/>
    </location>
</feature>
<dbReference type="PANTHER" id="PTHR39639">
    <property type="entry name" value="CHROMOSOME 16, WHOLE GENOME SHOTGUN SEQUENCE"/>
    <property type="match status" value="1"/>
</dbReference>
<sequence length="355" mass="42676">MSNLKETKVYSINDFLNWNESKELQLSPKYQRNNVWNSKAESYLIDTILRGLPIPQVFLRQTIDTKIRKTYREVIDGQQRLRTIVKFEKNEFPIMKAHNSELAGMYYRDLDEDMQMQFLDYQIPVELIKTSDDSVVYDMFMRVNTNSNTLNKQELRNAKYWGDFKVLVYKLASEWRNFFAEFSIFKDSDFIRMVDAEYISSLLILLREGIVQDTPAKIDMYYKKFDNGMYDSEESEALFKEVMRDIKTLFDKTQINFRYINKKNYFYTLFAYQLLLKGKLRNTQYSIPNQYNGFMLDKVLVELESQLSLDEDLRSEEMNQFLHLHSSRTTNENERKERVRIFSQFVERVIRQYGN</sequence>
<dbReference type="InterPro" id="IPR004919">
    <property type="entry name" value="GmrSD_N"/>
</dbReference>
<accession>A0ABQ3N7D7</accession>
<proteinExistence type="predicted"/>
<dbReference type="Proteomes" id="UP000637074">
    <property type="component" value="Unassembled WGS sequence"/>
</dbReference>
<dbReference type="PANTHER" id="PTHR39639:SF1">
    <property type="entry name" value="DUF262 DOMAIN-CONTAINING PROTEIN"/>
    <property type="match status" value="1"/>
</dbReference>
<organism evidence="2 3">
    <name type="scientific">Neobacillus kokaensis</name>
    <dbReference type="NCBI Taxonomy" id="2759023"/>
    <lineage>
        <taxon>Bacteria</taxon>
        <taxon>Bacillati</taxon>
        <taxon>Bacillota</taxon>
        <taxon>Bacilli</taxon>
        <taxon>Bacillales</taxon>
        <taxon>Bacillaceae</taxon>
        <taxon>Neobacillus</taxon>
    </lineage>
</organism>
<name>A0ABQ3N7D7_9BACI</name>
<dbReference type="EMBL" id="BNDS01000025">
    <property type="protein sequence ID" value="GHI00630.1"/>
    <property type="molecule type" value="Genomic_DNA"/>
</dbReference>
<comment type="caution">
    <text evidence="2">The sequence shown here is derived from an EMBL/GenBank/DDBJ whole genome shotgun (WGS) entry which is preliminary data.</text>
</comment>
<protein>
    <recommendedName>
        <fullName evidence="1">GmrSD restriction endonucleases N-terminal domain-containing protein</fullName>
    </recommendedName>
</protein>
<dbReference type="Pfam" id="PF03235">
    <property type="entry name" value="GmrSD_N"/>
    <property type="match status" value="1"/>
</dbReference>
<keyword evidence="3" id="KW-1185">Reference proteome</keyword>
<reference evidence="2 3" key="1">
    <citation type="journal article" date="2022" name="Int. J. Syst. Evol. Microbiol.">
        <title>Neobacillus kokaensis sp. nov., isolated from soil.</title>
        <authorList>
            <person name="Yuki K."/>
            <person name="Matsubara H."/>
            <person name="Yamaguchi S."/>
        </authorList>
    </citation>
    <scope>NUCLEOTIDE SEQUENCE [LARGE SCALE GENOMIC DNA]</scope>
    <source>
        <strain evidence="2 3">LOB 377</strain>
    </source>
</reference>
<evidence type="ECO:0000313" key="3">
    <source>
        <dbReference type="Proteomes" id="UP000637074"/>
    </source>
</evidence>
<evidence type="ECO:0000313" key="2">
    <source>
        <dbReference type="EMBL" id="GHI00630.1"/>
    </source>
</evidence>
<gene>
    <name evidence="2" type="ORF">AM1BK_41720</name>
</gene>